<proteinExistence type="predicted"/>
<evidence type="ECO:0000313" key="1">
    <source>
        <dbReference type="EMBL" id="QCO14000.1"/>
    </source>
</evidence>
<dbReference type="InterPro" id="IPR004195">
    <property type="entry name" value="Head_decoration_D"/>
</dbReference>
<evidence type="ECO:0000313" key="2">
    <source>
        <dbReference type="Proteomes" id="UP000298693"/>
    </source>
</evidence>
<organism evidence="1 2">
    <name type="scientific">Azospirillum brasilense</name>
    <dbReference type="NCBI Taxonomy" id="192"/>
    <lineage>
        <taxon>Bacteria</taxon>
        <taxon>Pseudomonadati</taxon>
        <taxon>Pseudomonadota</taxon>
        <taxon>Alphaproteobacteria</taxon>
        <taxon>Rhodospirillales</taxon>
        <taxon>Azospirillaceae</taxon>
        <taxon>Azospirillum</taxon>
    </lineage>
</organism>
<protein>
    <submittedName>
        <fullName evidence="1">Head decoration protein</fullName>
    </submittedName>
</protein>
<sequence length="232" mass="23310">MSLSISTIGDNASTPGVRAETYVPDQLIAGRFPLVTDTVTILSGQVLARGSLLGMITVGTATTSGAGNTGNGTITMDASTPVLAGAKVGIYTATCVAAASNGGTFRVEDPDGFVLGDVAVGATFSDDIKFVIADGATDFIVGDKFTITVAAGSGKYKLSAAAATDGSQEPVAVLADHADATGGDFAAPIYLTGEFNERAMTFGSGHTAASVKNKLRTRSIFLKTSVSAADPT</sequence>
<accession>A0A4D8QXY6</accession>
<dbReference type="RefSeq" id="WP_137138654.1">
    <property type="nucleotide sequence ID" value="NZ_CP032345.1"/>
</dbReference>
<dbReference type="Pfam" id="PF02924">
    <property type="entry name" value="HDPD"/>
    <property type="match status" value="1"/>
</dbReference>
<dbReference type="EMBL" id="CP032345">
    <property type="protein sequence ID" value="QCO14000.1"/>
    <property type="molecule type" value="Genomic_DNA"/>
</dbReference>
<dbReference type="Proteomes" id="UP000298693">
    <property type="component" value="Chromosome"/>
</dbReference>
<reference evidence="1 2" key="1">
    <citation type="submission" date="2018-09" db="EMBL/GenBank/DDBJ databases">
        <title>Whole genome based analysis of evolution and adaptive divergence in Indian and Brazilian strains of Azospirillum brasilense.</title>
        <authorList>
            <person name="Singh C."/>
            <person name="Tripathi A.K."/>
        </authorList>
    </citation>
    <scope>NUCLEOTIDE SEQUENCE [LARGE SCALE GENOMIC DNA]</scope>
    <source>
        <strain evidence="1 2">MTCC4039</strain>
    </source>
</reference>
<dbReference type="AlphaFoldDB" id="A0A4D8QXY6"/>
<gene>
    <name evidence="1" type="ORF">D3869_01440</name>
</gene>
<name>A0A4D8QXY6_AZOBR</name>